<proteinExistence type="predicted"/>
<keyword evidence="1" id="KW-1133">Transmembrane helix</keyword>
<protein>
    <submittedName>
        <fullName evidence="3">Uncharacterized protein</fullName>
    </submittedName>
</protein>
<evidence type="ECO:0000313" key="3">
    <source>
        <dbReference type="WBParaSite" id="mrna-Wban_04306"/>
    </source>
</evidence>
<dbReference type="Proteomes" id="UP000093561">
    <property type="component" value="Unassembled WGS sequence"/>
</dbReference>
<dbReference type="WBParaSite" id="mrna-Wban_04306">
    <property type="protein sequence ID" value="mrna-Wban_04306"/>
    <property type="gene ID" value="Wban_04306"/>
</dbReference>
<keyword evidence="1" id="KW-0472">Membrane</keyword>
<name>A0AAF5PR78_WUCBA</name>
<reference evidence="2" key="1">
    <citation type="submission" date="2015-03" db="EMBL/GenBank/DDBJ databases">
        <title>Wuchereria bancrofti Genome Sequencing Papua New Guinea Strain.</title>
        <authorList>
            <person name="Small S.T."/>
            <person name="Serre D."/>
            <person name="Zimmerman P.A."/>
        </authorList>
    </citation>
    <scope>NUCLEOTIDE SEQUENCE [LARGE SCALE GENOMIC DNA]</scope>
    <source>
        <strain evidence="2">pt0022</strain>
    </source>
</reference>
<reference evidence="3" key="3">
    <citation type="submission" date="2024-02" db="UniProtKB">
        <authorList>
            <consortium name="WormBaseParasite"/>
        </authorList>
    </citation>
    <scope>IDENTIFICATION</scope>
    <source>
        <strain evidence="3">pt0022</strain>
    </source>
</reference>
<organism evidence="2 3">
    <name type="scientific">Wuchereria bancrofti</name>
    <dbReference type="NCBI Taxonomy" id="6293"/>
    <lineage>
        <taxon>Eukaryota</taxon>
        <taxon>Metazoa</taxon>
        <taxon>Ecdysozoa</taxon>
        <taxon>Nematoda</taxon>
        <taxon>Chromadorea</taxon>
        <taxon>Rhabditida</taxon>
        <taxon>Spirurina</taxon>
        <taxon>Spiruromorpha</taxon>
        <taxon>Filarioidea</taxon>
        <taxon>Onchocercidae</taxon>
        <taxon>Wuchereria</taxon>
    </lineage>
</organism>
<keyword evidence="1" id="KW-0812">Transmembrane</keyword>
<dbReference type="AlphaFoldDB" id="A0AAF5PR78"/>
<accession>A0AAF5PR78</accession>
<sequence>MRQGGIEPPSIAWKATMLTITPLTLTPLPYFYNMDIAHSVIYLFFLAYKELSKKERKKRNYSIMSK</sequence>
<evidence type="ECO:0000256" key="1">
    <source>
        <dbReference type="SAM" id="Phobius"/>
    </source>
</evidence>
<feature type="transmembrane region" description="Helical" evidence="1">
    <location>
        <begin position="30"/>
        <end position="48"/>
    </location>
</feature>
<evidence type="ECO:0000313" key="2">
    <source>
        <dbReference type="Proteomes" id="UP000093561"/>
    </source>
</evidence>
<reference evidence="2" key="2">
    <citation type="journal article" date="2016" name="Mol. Ecol.">
        <title>Population genomics of the filarial nematode parasite Wuchereria bancrofti from mosquitoes.</title>
        <authorList>
            <person name="Small S.T."/>
            <person name="Reimer L.J."/>
            <person name="Tisch D.J."/>
            <person name="King C.L."/>
            <person name="Christensen B.M."/>
            <person name="Siba P.M."/>
            <person name="Kazura J.W."/>
            <person name="Serre D."/>
            <person name="Zimmerman P.A."/>
        </authorList>
    </citation>
    <scope>NUCLEOTIDE SEQUENCE</scope>
    <source>
        <strain evidence="2">pt0022</strain>
    </source>
</reference>